<feature type="compositionally biased region" description="Basic residues" evidence="1">
    <location>
        <begin position="38"/>
        <end position="55"/>
    </location>
</feature>
<protein>
    <recommendedName>
        <fullName evidence="5">RcnB family protein</fullName>
    </recommendedName>
</protein>
<feature type="signal peptide" evidence="2">
    <location>
        <begin position="1"/>
        <end position="30"/>
    </location>
</feature>
<dbReference type="Proteomes" id="UP000664658">
    <property type="component" value="Unassembled WGS sequence"/>
</dbReference>
<proteinExistence type="predicted"/>
<gene>
    <name evidence="3" type="ORF">J2R62_14665</name>
</gene>
<comment type="caution">
    <text evidence="3">The sequence shown here is derived from an EMBL/GenBank/DDBJ whole genome shotgun (WGS) entry which is preliminary data.</text>
</comment>
<dbReference type="RefSeq" id="WP_084976846.1">
    <property type="nucleotide sequence ID" value="NZ_JAFNAA010000018.1"/>
</dbReference>
<evidence type="ECO:0000313" key="3">
    <source>
        <dbReference type="EMBL" id="MBO1109432.1"/>
    </source>
</evidence>
<feature type="region of interest" description="Disordered" evidence="1">
    <location>
        <begin position="32"/>
        <end position="59"/>
    </location>
</feature>
<evidence type="ECO:0008006" key="5">
    <source>
        <dbReference type="Google" id="ProtNLM"/>
    </source>
</evidence>
<keyword evidence="2" id="KW-0732">Signal</keyword>
<dbReference type="Gene3D" id="3.10.450.160">
    <property type="entry name" value="inner membrane protein cigr"/>
    <property type="match status" value="1"/>
</dbReference>
<evidence type="ECO:0000256" key="1">
    <source>
        <dbReference type="SAM" id="MobiDB-lite"/>
    </source>
</evidence>
<feature type="chain" id="PRO_5034981008" description="RcnB family protein" evidence="2">
    <location>
        <begin position="31"/>
        <end position="156"/>
    </location>
</feature>
<dbReference type="AlphaFoldDB" id="A0A8I1WAT0"/>
<name>A0A8I1WAT0_PLESH</name>
<evidence type="ECO:0000313" key="4">
    <source>
        <dbReference type="Proteomes" id="UP000664658"/>
    </source>
</evidence>
<sequence>MTPSLKHRSFSRALLASALICSLSVTSVWADPPEGKGHGKGNSHHGHKSKHHKSEHKSDFSTTDALIAAGITVAAARSLALNNQLIQFSPLPPGIQKNLMRGKPLPPGIAKKVLPAPFIKQLPHHPGYEWRAVGSDLVLVALSTAIVVDVLKNVFD</sequence>
<dbReference type="EMBL" id="JAFNAA010000018">
    <property type="protein sequence ID" value="MBO1109432.1"/>
    <property type="molecule type" value="Genomic_DNA"/>
</dbReference>
<dbReference type="NCBIfam" id="NF040487">
    <property type="entry name" value="T3SS_CigR_fam"/>
    <property type="match status" value="1"/>
</dbReference>
<evidence type="ECO:0000256" key="2">
    <source>
        <dbReference type="SAM" id="SignalP"/>
    </source>
</evidence>
<organism evidence="3 4">
    <name type="scientific">Plesiomonas shigelloides</name>
    <name type="common">Aeromonas shigelloides</name>
    <dbReference type="NCBI Taxonomy" id="703"/>
    <lineage>
        <taxon>Bacteria</taxon>
        <taxon>Pseudomonadati</taxon>
        <taxon>Pseudomonadota</taxon>
        <taxon>Gammaproteobacteria</taxon>
        <taxon>Enterobacterales</taxon>
        <taxon>Enterobacteriaceae</taxon>
        <taxon>Plesiomonas</taxon>
    </lineage>
</organism>
<accession>A0A8I1WAT0</accession>
<reference evidence="3" key="1">
    <citation type="submission" date="2021-03" db="EMBL/GenBank/DDBJ databases">
        <title>Plesiomonas shigelloides zfcc0051, isolated from zebrafish feces.</title>
        <authorList>
            <person name="Vanderhoek Z."/>
            <person name="Gaulke C."/>
        </authorList>
    </citation>
    <scope>NUCLEOTIDE SEQUENCE</scope>
    <source>
        <strain evidence="3">Zfcc0051</strain>
    </source>
</reference>